<accession>A0A016X2X7</accession>
<sequence>MHTVTLRESSTKRNRYRIRNQHLKYAPSTSTLVRNKLKLALVQSGAKWKICVVANVLSGDVCEVLPW</sequence>
<dbReference type="Proteomes" id="UP000024635">
    <property type="component" value="Unassembled WGS sequence"/>
</dbReference>
<protein>
    <submittedName>
        <fullName evidence="1">Uncharacterized protein</fullName>
    </submittedName>
</protein>
<proteinExistence type="predicted"/>
<dbReference type="AlphaFoldDB" id="A0A016X2X7"/>
<dbReference type="EMBL" id="JARK01000014">
    <property type="protein sequence ID" value="EYC45892.1"/>
    <property type="molecule type" value="Genomic_DNA"/>
</dbReference>
<reference evidence="2" key="1">
    <citation type="journal article" date="2015" name="Nat. Genet.">
        <title>The genome and transcriptome of the zoonotic hookworm Ancylostoma ceylanicum identify infection-specific gene families.</title>
        <authorList>
            <person name="Schwarz E.M."/>
            <person name="Hu Y."/>
            <person name="Antoshechkin I."/>
            <person name="Miller M.M."/>
            <person name="Sternberg P.W."/>
            <person name="Aroian R.V."/>
        </authorList>
    </citation>
    <scope>NUCLEOTIDE SEQUENCE</scope>
    <source>
        <strain evidence="2">HY135</strain>
    </source>
</reference>
<name>A0A016X2X7_9BILA</name>
<keyword evidence="2" id="KW-1185">Reference proteome</keyword>
<evidence type="ECO:0000313" key="1">
    <source>
        <dbReference type="EMBL" id="EYC45892.1"/>
    </source>
</evidence>
<gene>
    <name evidence="1" type="primary">Acey_s0414.g1042</name>
    <name evidence="1" type="ORF">Y032_0414g1042</name>
</gene>
<organism evidence="1 2">
    <name type="scientific">Ancylostoma ceylanicum</name>
    <dbReference type="NCBI Taxonomy" id="53326"/>
    <lineage>
        <taxon>Eukaryota</taxon>
        <taxon>Metazoa</taxon>
        <taxon>Ecdysozoa</taxon>
        <taxon>Nematoda</taxon>
        <taxon>Chromadorea</taxon>
        <taxon>Rhabditida</taxon>
        <taxon>Rhabditina</taxon>
        <taxon>Rhabditomorpha</taxon>
        <taxon>Strongyloidea</taxon>
        <taxon>Ancylostomatidae</taxon>
        <taxon>Ancylostomatinae</taxon>
        <taxon>Ancylostoma</taxon>
    </lineage>
</organism>
<comment type="caution">
    <text evidence="1">The sequence shown here is derived from an EMBL/GenBank/DDBJ whole genome shotgun (WGS) entry which is preliminary data.</text>
</comment>
<evidence type="ECO:0000313" key="2">
    <source>
        <dbReference type="Proteomes" id="UP000024635"/>
    </source>
</evidence>